<keyword evidence="2" id="KW-0677">Repeat</keyword>
<feature type="repeat" description="WD" evidence="4">
    <location>
        <begin position="42"/>
        <end position="83"/>
    </location>
</feature>
<evidence type="ECO:0000256" key="1">
    <source>
        <dbReference type="ARBA" id="ARBA00022574"/>
    </source>
</evidence>
<dbReference type="Pfam" id="PF00400">
    <property type="entry name" value="WD40"/>
    <property type="match status" value="4"/>
</dbReference>
<evidence type="ECO:0000313" key="6">
    <source>
        <dbReference type="Proteomes" id="UP000053647"/>
    </source>
</evidence>
<feature type="repeat" description="WD" evidence="4">
    <location>
        <begin position="84"/>
        <end position="126"/>
    </location>
</feature>
<dbReference type="PANTHER" id="PTHR15622">
    <property type="entry name" value="WD40 REPEAT PROTEIN"/>
    <property type="match status" value="1"/>
</dbReference>
<keyword evidence="1 4" id="KW-0853">WD repeat</keyword>
<dbReference type="InterPro" id="IPR020472">
    <property type="entry name" value="WD40_PAC1"/>
</dbReference>
<dbReference type="AlphaFoldDB" id="A0A0C9T2E0"/>
<dbReference type="InterPro" id="IPR001680">
    <property type="entry name" value="WD40_rpt"/>
</dbReference>
<dbReference type="Gene3D" id="2.130.10.10">
    <property type="entry name" value="YVTN repeat-like/Quinoprotein amine dehydrogenase"/>
    <property type="match status" value="1"/>
</dbReference>
<reference evidence="5 6" key="1">
    <citation type="submission" date="2014-06" db="EMBL/GenBank/DDBJ databases">
        <authorList>
            <consortium name="DOE Joint Genome Institute"/>
            <person name="Kuo A."/>
            <person name="Kohler A."/>
            <person name="Nagy L.G."/>
            <person name="Floudas D."/>
            <person name="Copeland A."/>
            <person name="Barry K.W."/>
            <person name="Cichocki N."/>
            <person name="Veneault-Fourrey C."/>
            <person name="LaButti K."/>
            <person name="Lindquist E.A."/>
            <person name="Lipzen A."/>
            <person name="Lundell T."/>
            <person name="Morin E."/>
            <person name="Murat C."/>
            <person name="Sun H."/>
            <person name="Tunlid A."/>
            <person name="Henrissat B."/>
            <person name="Grigoriev I.V."/>
            <person name="Hibbett D.S."/>
            <person name="Martin F."/>
            <person name="Nordberg H.P."/>
            <person name="Cantor M.N."/>
            <person name="Hua S.X."/>
        </authorList>
    </citation>
    <scope>NUCLEOTIDE SEQUENCE [LARGE SCALE GENOMIC DNA]</scope>
    <source>
        <strain evidence="5 6">ATCC 200175</strain>
    </source>
</reference>
<evidence type="ECO:0000313" key="5">
    <source>
        <dbReference type="EMBL" id="KIJ09880.1"/>
    </source>
</evidence>
<organism evidence="5 6">
    <name type="scientific">Paxillus involutus ATCC 200175</name>
    <dbReference type="NCBI Taxonomy" id="664439"/>
    <lineage>
        <taxon>Eukaryota</taxon>
        <taxon>Fungi</taxon>
        <taxon>Dikarya</taxon>
        <taxon>Basidiomycota</taxon>
        <taxon>Agaricomycotina</taxon>
        <taxon>Agaricomycetes</taxon>
        <taxon>Agaricomycetidae</taxon>
        <taxon>Boletales</taxon>
        <taxon>Paxilineae</taxon>
        <taxon>Paxillaceae</taxon>
        <taxon>Paxillus</taxon>
    </lineage>
</organism>
<keyword evidence="6" id="KW-1185">Reference proteome</keyword>
<dbReference type="PANTHER" id="PTHR15622:SF2">
    <property type="entry name" value="U4_U6 SMALL NUCLEAR RIBONUCLEOPROTEIN PRP4"/>
    <property type="match status" value="1"/>
</dbReference>
<gene>
    <name evidence="5" type="ORF">PAXINDRAFT_32131</name>
</gene>
<evidence type="ECO:0000256" key="4">
    <source>
        <dbReference type="PROSITE-ProRule" id="PRU00221"/>
    </source>
</evidence>
<dbReference type="GO" id="GO:0000209">
    <property type="term" value="P:protein polyubiquitination"/>
    <property type="evidence" value="ECO:0007669"/>
    <property type="project" value="TreeGrafter"/>
</dbReference>
<dbReference type="InterPro" id="IPR015943">
    <property type="entry name" value="WD40/YVTN_repeat-like_dom_sf"/>
</dbReference>
<keyword evidence="3" id="KW-0833">Ubl conjugation pathway</keyword>
<feature type="repeat" description="WD" evidence="4">
    <location>
        <begin position="1"/>
        <end position="42"/>
    </location>
</feature>
<evidence type="ECO:0008006" key="7">
    <source>
        <dbReference type="Google" id="ProtNLM"/>
    </source>
</evidence>
<dbReference type="InterPro" id="IPR036322">
    <property type="entry name" value="WD40_repeat_dom_sf"/>
</dbReference>
<proteinExistence type="predicted"/>
<reference evidence="6" key="2">
    <citation type="submission" date="2015-01" db="EMBL/GenBank/DDBJ databases">
        <title>Evolutionary Origins and Diversification of the Mycorrhizal Mutualists.</title>
        <authorList>
            <consortium name="DOE Joint Genome Institute"/>
            <consortium name="Mycorrhizal Genomics Consortium"/>
            <person name="Kohler A."/>
            <person name="Kuo A."/>
            <person name="Nagy L.G."/>
            <person name="Floudas D."/>
            <person name="Copeland A."/>
            <person name="Barry K.W."/>
            <person name="Cichocki N."/>
            <person name="Veneault-Fourrey C."/>
            <person name="LaButti K."/>
            <person name="Lindquist E.A."/>
            <person name="Lipzen A."/>
            <person name="Lundell T."/>
            <person name="Morin E."/>
            <person name="Murat C."/>
            <person name="Riley R."/>
            <person name="Ohm R."/>
            <person name="Sun H."/>
            <person name="Tunlid A."/>
            <person name="Henrissat B."/>
            <person name="Grigoriev I.V."/>
            <person name="Hibbett D.S."/>
            <person name="Martin F."/>
        </authorList>
    </citation>
    <scope>NUCLEOTIDE SEQUENCE [LARGE SCALE GENOMIC DNA]</scope>
    <source>
        <strain evidence="6">ATCC 200175</strain>
    </source>
</reference>
<name>A0A0C9T2E0_PAXIN</name>
<dbReference type="SMART" id="SM00320">
    <property type="entry name" value="WD40"/>
    <property type="match status" value="5"/>
</dbReference>
<feature type="non-terminal residue" evidence="5">
    <location>
        <position position="1"/>
    </location>
</feature>
<dbReference type="HOGENOM" id="CLU_000288_57_18_1"/>
<protein>
    <recommendedName>
        <fullName evidence="7">WD40 repeat-like protein</fullName>
    </recommendedName>
</protein>
<dbReference type="InterPro" id="IPR051983">
    <property type="entry name" value="WSB_SOCS-box_domain"/>
</dbReference>
<sequence>FKGHEDWVNCVCFYPDESKLVSGSKDRTVRIWDRKTGTIEVLKGHTDTVWDVDVSRDGKMVVSGSMDNTIRIWDGESGEMMHVFEGHTSLVRSVEFSPDSRRVVSSGSEDKTVRVWSVETGELASEPIECHGGVECVHYSPSGDRIASGAKSVQIWNAETGSGILSIRNSSVTSVVWTADGTHVIGVGRDNITIWNSHNGERL</sequence>
<dbReference type="OrthoDB" id="2660687at2759"/>
<feature type="non-terminal residue" evidence="5">
    <location>
        <position position="203"/>
    </location>
</feature>
<dbReference type="PRINTS" id="PR00320">
    <property type="entry name" value="GPROTEINBRPT"/>
</dbReference>
<accession>A0A0C9T2E0</accession>
<evidence type="ECO:0000256" key="2">
    <source>
        <dbReference type="ARBA" id="ARBA00022737"/>
    </source>
</evidence>
<dbReference type="PROSITE" id="PS50294">
    <property type="entry name" value="WD_REPEATS_REGION"/>
    <property type="match status" value="3"/>
</dbReference>
<dbReference type="Proteomes" id="UP000053647">
    <property type="component" value="Unassembled WGS sequence"/>
</dbReference>
<evidence type="ECO:0000256" key="3">
    <source>
        <dbReference type="ARBA" id="ARBA00022786"/>
    </source>
</evidence>
<dbReference type="EMBL" id="KN819428">
    <property type="protein sequence ID" value="KIJ09880.1"/>
    <property type="molecule type" value="Genomic_DNA"/>
</dbReference>
<dbReference type="CDD" id="cd00200">
    <property type="entry name" value="WD40"/>
    <property type="match status" value="1"/>
</dbReference>
<dbReference type="SUPFAM" id="SSF50978">
    <property type="entry name" value="WD40 repeat-like"/>
    <property type="match status" value="1"/>
</dbReference>
<dbReference type="PROSITE" id="PS50082">
    <property type="entry name" value="WD_REPEATS_2"/>
    <property type="match status" value="3"/>
</dbReference>